<dbReference type="NCBIfam" id="TIGR04412">
    <property type="entry name" value="T2SS_GspM_XcpZ"/>
    <property type="match status" value="1"/>
</dbReference>
<protein>
    <submittedName>
        <fullName evidence="1">Type II secretion system protein GspM</fullName>
    </submittedName>
</protein>
<accession>A0A2S3WBI2</accession>
<evidence type="ECO:0000313" key="2">
    <source>
        <dbReference type="Proteomes" id="UP000237194"/>
    </source>
</evidence>
<reference evidence="1 2" key="2">
    <citation type="submission" date="2018-03" db="EMBL/GenBank/DDBJ databases">
        <title>Draft genome of Pseudomonas putida strain KT-27.</title>
        <authorList>
            <person name="Yoshizawa S."/>
            <person name="Khan N.H."/>
            <person name="Nishimura M."/>
            <person name="Chiura H.X."/>
            <person name="Ogura Y."/>
            <person name="Hayashi T."/>
            <person name="Kogure K."/>
        </authorList>
    </citation>
    <scope>NUCLEOTIDE SEQUENCE [LARGE SCALE GENOMIC DNA]</scope>
    <source>
        <strain evidence="1 2">KT-27</strain>
    </source>
</reference>
<dbReference type="RefSeq" id="WP_103436262.1">
    <property type="nucleotide sequence ID" value="NZ_MIND01000018.1"/>
</dbReference>
<comment type="caution">
    <text evidence="1">The sequence shown here is derived from an EMBL/GenBank/DDBJ whole genome shotgun (WGS) entry which is preliminary data.</text>
</comment>
<proteinExistence type="predicted"/>
<reference evidence="1 2" key="1">
    <citation type="submission" date="2016-08" db="EMBL/GenBank/DDBJ databases">
        <authorList>
            <person name="Seilhamer J.J."/>
        </authorList>
    </citation>
    <scope>NUCLEOTIDE SEQUENCE [LARGE SCALE GENOMIC DNA]</scope>
    <source>
        <strain evidence="1 2">KT-27</strain>
    </source>
</reference>
<name>A0A2S3WBI2_PSEPU</name>
<dbReference type="Proteomes" id="UP000237194">
    <property type="component" value="Unassembled WGS sequence"/>
</dbReference>
<gene>
    <name evidence="1" type="ORF">BGP80_08515</name>
</gene>
<organism evidence="1 2">
    <name type="scientific">Pseudomonas putida</name>
    <name type="common">Arthrobacter siderocapsulatus</name>
    <dbReference type="NCBI Taxonomy" id="303"/>
    <lineage>
        <taxon>Bacteria</taxon>
        <taxon>Pseudomonadati</taxon>
        <taxon>Pseudomonadota</taxon>
        <taxon>Gammaproteobacteria</taxon>
        <taxon>Pseudomonadales</taxon>
        <taxon>Pseudomonadaceae</taxon>
        <taxon>Pseudomonas</taxon>
    </lineage>
</organism>
<sequence length="128" mass="14547">MDRQWLHRNRMPLACGLIALLLLALASRTALAHWGEMRQWQALAESAASLQQGAPVSLERLRQSAQVRQVKLLDVEPRDGLWQLRGQVADEQHLQQWLAALQADGVQLLQWGLERDPSGLRFELQVQP</sequence>
<dbReference type="EMBL" id="MIND01000018">
    <property type="protein sequence ID" value="POF88008.1"/>
    <property type="molecule type" value="Genomic_DNA"/>
</dbReference>
<dbReference type="InterPro" id="IPR030927">
    <property type="entry name" value="T2SS_GspM_XcpZ"/>
</dbReference>
<dbReference type="AlphaFoldDB" id="A0A2S3WBI2"/>
<evidence type="ECO:0000313" key="1">
    <source>
        <dbReference type="EMBL" id="POF88008.1"/>
    </source>
</evidence>